<evidence type="ECO:0000256" key="2">
    <source>
        <dbReference type="SAM" id="MobiDB-lite"/>
    </source>
</evidence>
<dbReference type="EMBL" id="SAEB01000007">
    <property type="protein sequence ID" value="RVD83818.1"/>
    <property type="molecule type" value="Genomic_DNA"/>
</dbReference>
<keyword evidence="1" id="KW-0862">Zinc</keyword>
<comment type="caution">
    <text evidence="4">The sequence shown here is derived from an EMBL/GenBank/DDBJ whole genome shotgun (WGS) entry which is preliminary data.</text>
</comment>
<dbReference type="STRING" id="97331.A0A436ZXX4"/>
<dbReference type="PANTHER" id="PTHR37331:SF1">
    <property type="entry name" value="YALI0F11671P"/>
    <property type="match status" value="1"/>
</dbReference>
<dbReference type="GO" id="GO:0003676">
    <property type="term" value="F:nucleic acid binding"/>
    <property type="evidence" value="ECO:0007669"/>
    <property type="project" value="InterPro"/>
</dbReference>
<protein>
    <recommendedName>
        <fullName evidence="3">CCHC-type domain-containing protein</fullName>
    </recommendedName>
</protein>
<keyword evidence="5" id="KW-1185">Reference proteome</keyword>
<dbReference type="SMART" id="SM00343">
    <property type="entry name" value="ZnF_C2HC"/>
    <property type="match status" value="10"/>
</dbReference>
<dbReference type="PROSITE" id="PS50158">
    <property type="entry name" value="ZF_CCHC"/>
    <property type="match status" value="7"/>
</dbReference>
<accession>A0A436ZXX4</accession>
<evidence type="ECO:0000256" key="1">
    <source>
        <dbReference type="PROSITE-ProRule" id="PRU00047"/>
    </source>
</evidence>
<feature type="domain" description="CCHC-type" evidence="3">
    <location>
        <begin position="92"/>
        <end position="106"/>
    </location>
</feature>
<evidence type="ECO:0000313" key="4">
    <source>
        <dbReference type="EMBL" id="RVD83818.1"/>
    </source>
</evidence>
<name>A0A436ZXX4_ARTFL</name>
<dbReference type="AlphaFoldDB" id="A0A436ZXX4"/>
<feature type="domain" description="CCHC-type" evidence="3">
    <location>
        <begin position="35"/>
        <end position="50"/>
    </location>
</feature>
<dbReference type="VEuPathDB" id="FungiDB:DFL_005592"/>
<dbReference type="Proteomes" id="UP000283090">
    <property type="component" value="Unassembled WGS sequence"/>
</dbReference>
<dbReference type="GeneID" id="93587903"/>
<feature type="domain" description="CCHC-type" evidence="3">
    <location>
        <begin position="407"/>
        <end position="423"/>
    </location>
</feature>
<proteinExistence type="predicted"/>
<dbReference type="RefSeq" id="XP_067489362.1">
    <property type="nucleotide sequence ID" value="XM_067634875.1"/>
</dbReference>
<evidence type="ECO:0000259" key="3">
    <source>
        <dbReference type="PROSITE" id="PS50158"/>
    </source>
</evidence>
<dbReference type="GO" id="GO:0008270">
    <property type="term" value="F:zinc ion binding"/>
    <property type="evidence" value="ECO:0007669"/>
    <property type="project" value="UniProtKB-KW"/>
</dbReference>
<reference evidence="4 5" key="1">
    <citation type="submission" date="2019-01" db="EMBL/GenBank/DDBJ databases">
        <title>Intercellular communication is required for trap formation in the nematode-trapping fungus Duddingtonia flagrans.</title>
        <authorList>
            <person name="Youssar L."/>
            <person name="Wernet V."/>
            <person name="Hensel N."/>
            <person name="Hildebrandt H.-G."/>
            <person name="Fischer R."/>
        </authorList>
    </citation>
    <scope>NUCLEOTIDE SEQUENCE [LARGE SCALE GENOMIC DNA]</scope>
    <source>
        <strain evidence="4 5">CBS H-5679</strain>
    </source>
</reference>
<feature type="domain" description="CCHC-type" evidence="3">
    <location>
        <begin position="431"/>
        <end position="445"/>
    </location>
</feature>
<dbReference type="OrthoDB" id="8026949at2759"/>
<feature type="domain" description="CCHC-type" evidence="3">
    <location>
        <begin position="363"/>
        <end position="378"/>
    </location>
</feature>
<dbReference type="Gene3D" id="4.10.60.10">
    <property type="entry name" value="Zinc finger, CCHC-type"/>
    <property type="match status" value="6"/>
</dbReference>
<keyword evidence="1" id="KW-0863">Zinc-finger</keyword>
<dbReference type="InterPro" id="IPR001878">
    <property type="entry name" value="Znf_CCHC"/>
</dbReference>
<evidence type="ECO:0000313" key="5">
    <source>
        <dbReference type="Proteomes" id="UP000283090"/>
    </source>
</evidence>
<dbReference type="Pfam" id="PF00098">
    <property type="entry name" value="zf-CCHC"/>
    <property type="match status" value="7"/>
</dbReference>
<sequence length="734" mass="80350">MPVTTGETINNVSSGDNFFEGAEGGDRPRGPPGACRKCNEEGHFAAECPNQKCSCCGQKGHSAGKCPTPKCNICNTDGHIPFDCPQKENQACRHCSEVGHLAKDCPVRANEPCRNCQQIGHRAAECTNPRKMQFGGADLEGEIEDKDQKIEACWDNMDRASKDRDLDSFKDAFFKYVALCPDSTFPTLQNAFKEEGKFAYSLVAIKKGITGTQVIVDLQGNMNKKFVVTFQTSIKGRRTKGAAKDPGRFPVDDSDNMSRLENAGFVQESYVPWCYNCKGEKLVMFPERALKNAKGGILLKSRPSNASIAIRRGIVLVIAPRSVNSAEIQTLAATVVRRAMKLRNTQKGHRAAECPEPKKGMTCNNCGEEGHRRSDCTNPRKVICNNCDDEGHIGRDCPKPRDPARVKCRNCDEMGHSARECPKPRDMARIKCNECGEMGHWSRNCINRGAGGDDGFNATSGCGADYGRAPAITTQQLWKQEEEPEASGGGGCSKMLNILIKRAGPVLRQPMGCNASTANFSRTTTRSLKTLEQNKNIYIHPSPTPPQTYTLTYLPTVPPSQKLAIGTTTAIPPTPSTFTENPHFRTLLMSTLSTHASNDPDLINEAYATWGAAMGVKASVAKGMKRDRKLHTESTSTPTTATTAENEKVDTTSIGGFHHVVDRRTPYYGGMRIPESQDILGSLQVDGDGRLVGGFVECESYRLVTTDGVLGLTEYLEGKVRERVEEEEAKEKEK</sequence>
<feature type="region of interest" description="Disordered" evidence="2">
    <location>
        <begin position="1"/>
        <end position="30"/>
    </location>
</feature>
<dbReference type="PANTHER" id="PTHR37331">
    <property type="entry name" value="YALI0F11671P"/>
    <property type="match status" value="1"/>
</dbReference>
<dbReference type="SUPFAM" id="SSF57756">
    <property type="entry name" value="Retrovirus zinc finger-like domains"/>
    <property type="match status" value="4"/>
</dbReference>
<feature type="domain" description="CCHC-type" evidence="3">
    <location>
        <begin position="384"/>
        <end position="399"/>
    </location>
</feature>
<keyword evidence="1" id="KW-0479">Metal-binding</keyword>
<dbReference type="InterPro" id="IPR036875">
    <property type="entry name" value="Znf_CCHC_sf"/>
</dbReference>
<gene>
    <name evidence="4" type="ORF">DFL_005592</name>
</gene>
<feature type="domain" description="CCHC-type" evidence="3">
    <location>
        <begin position="52"/>
        <end position="67"/>
    </location>
</feature>
<feature type="compositionally biased region" description="Polar residues" evidence="2">
    <location>
        <begin position="1"/>
        <end position="16"/>
    </location>
</feature>
<organism evidence="4 5">
    <name type="scientific">Arthrobotrys flagrans</name>
    <name type="common">Nematode-trapping fungus</name>
    <name type="synonym">Trichothecium flagrans</name>
    <dbReference type="NCBI Taxonomy" id="97331"/>
    <lineage>
        <taxon>Eukaryota</taxon>
        <taxon>Fungi</taxon>
        <taxon>Dikarya</taxon>
        <taxon>Ascomycota</taxon>
        <taxon>Pezizomycotina</taxon>
        <taxon>Orbiliomycetes</taxon>
        <taxon>Orbiliales</taxon>
        <taxon>Orbiliaceae</taxon>
        <taxon>Arthrobotrys</taxon>
    </lineage>
</organism>